<gene>
    <name evidence="4" type="ORF">FGG08_001425</name>
</gene>
<dbReference type="InterPro" id="IPR011990">
    <property type="entry name" value="TPR-like_helical_dom_sf"/>
</dbReference>
<evidence type="ECO:0000313" key="4">
    <source>
        <dbReference type="EMBL" id="KAH0544399.1"/>
    </source>
</evidence>
<dbReference type="InterPro" id="IPR045153">
    <property type="entry name" value="Est1/Ebs1-like"/>
</dbReference>
<dbReference type="Proteomes" id="UP000698800">
    <property type="component" value="Unassembled WGS sequence"/>
</dbReference>
<accession>A0A9P8I6U2</accession>
<feature type="domain" description="Telomerase activating protein Est1-like N-terminal" evidence="3">
    <location>
        <begin position="60"/>
        <end position="178"/>
    </location>
</feature>
<organism evidence="4 5">
    <name type="scientific">Glutinoglossum americanum</name>
    <dbReference type="NCBI Taxonomy" id="1670608"/>
    <lineage>
        <taxon>Eukaryota</taxon>
        <taxon>Fungi</taxon>
        <taxon>Dikarya</taxon>
        <taxon>Ascomycota</taxon>
        <taxon>Pezizomycotina</taxon>
        <taxon>Geoglossomycetes</taxon>
        <taxon>Geoglossales</taxon>
        <taxon>Geoglossaceae</taxon>
        <taxon>Glutinoglossum</taxon>
    </lineage>
</organism>
<dbReference type="Gene3D" id="1.25.40.10">
    <property type="entry name" value="Tetratricopeptide repeat domain"/>
    <property type="match status" value="1"/>
</dbReference>
<feature type="compositionally biased region" description="Polar residues" evidence="1">
    <location>
        <begin position="629"/>
        <end position="640"/>
    </location>
</feature>
<dbReference type="PANTHER" id="PTHR15696">
    <property type="entry name" value="SMG-7 SUPPRESSOR WITH MORPHOLOGICAL EFFECT ON GENITALIA PROTEIN 7"/>
    <property type="match status" value="1"/>
</dbReference>
<evidence type="ECO:0000259" key="3">
    <source>
        <dbReference type="Pfam" id="PF10374"/>
    </source>
</evidence>
<dbReference type="InterPro" id="IPR018834">
    <property type="entry name" value="DNA/RNA-bd_Est1-type"/>
</dbReference>
<feature type="domain" description="DNA/RNA-binding" evidence="2">
    <location>
        <begin position="192"/>
        <end position="440"/>
    </location>
</feature>
<name>A0A9P8I6U2_9PEZI</name>
<feature type="compositionally biased region" description="Polar residues" evidence="1">
    <location>
        <begin position="675"/>
        <end position="688"/>
    </location>
</feature>
<dbReference type="Pfam" id="PF10373">
    <property type="entry name" value="EST1_DNA_bind"/>
    <property type="match status" value="1"/>
</dbReference>
<evidence type="ECO:0008006" key="6">
    <source>
        <dbReference type="Google" id="ProtNLM"/>
    </source>
</evidence>
<keyword evidence="5" id="KW-1185">Reference proteome</keyword>
<dbReference type="SUPFAM" id="SSF48452">
    <property type="entry name" value="TPR-like"/>
    <property type="match status" value="1"/>
</dbReference>
<dbReference type="InterPro" id="IPR019458">
    <property type="entry name" value="Est1-like_N"/>
</dbReference>
<comment type="caution">
    <text evidence="4">The sequence shown here is derived from an EMBL/GenBank/DDBJ whole genome shotgun (WGS) entry which is preliminary data.</text>
</comment>
<dbReference type="Pfam" id="PF10374">
    <property type="entry name" value="EST1"/>
    <property type="match status" value="1"/>
</dbReference>
<dbReference type="PANTHER" id="PTHR15696:SF36">
    <property type="entry name" value="NONSENSE-MEDIATED MRNA DECAY FACTOR"/>
    <property type="match status" value="1"/>
</dbReference>
<evidence type="ECO:0000259" key="2">
    <source>
        <dbReference type="Pfam" id="PF10373"/>
    </source>
</evidence>
<sequence>MAKPAEQAWRFAQRVESELHAKLAEKDPLFKDIDYLIAQYRSACENAIFLDFEFATTKNIEGRLWDAHGKINNRYRKLLKSFQIREGEGKKKPVEKRKMMKHYLEFIKASTRHYRGYIQRLSSHFGGIPEVEEIAQKFKLDGLSADDPIQASPHLRRLVLLSCHQVLVHLGDLSRYREAELAVAGNRNWGPATGYYDLATAINPASGASHNQLAVIALSDGSHLRATYHLYRALSVDDAHPAAKGNLEIEFKKILTAWSKGILGANGTVQDGSATADLVSLFARLHAQCYRGLDFAEHEELENETLCQLALDLKERSVPESTLHKFVMTNIAAQHFAGVRVQGKNMGEDPQQSNGSEKVTAVTRRILPSLRNYSSWILANSALLVAQVGDTSLNVQIKELWKIYANSLTLLAATFPAEDLPSVEYLLEEDEDTIGFNPLDVERAKRRYFKGDGSRKPRWYDHGVDRYHPNMEMLARIRDLLTDGLELALDETAPIALIDGGTFAYQEEGLPSETLASPNGRRASPPPEIITGDTSGDPAEVVGIDIYPPPNDYQTGRSVAASESVSFSMSTSMNRMVDSLVGKDGETEVVPPTDDSENYCVDSPTTPIGGTLTAADLVSIVHNIGAGNHSYNNSQRSSHGTPRPPLPSIWNTAFAQPPSQSPVSPQRPDTAKRVSPQQGNVGSSSMPDPSSFFYPGTPVAGGGTVVNDTTTYYQGASIFDVEMSSPFSYGHANRTYGRGVLAGTPPNGQGALG</sequence>
<protein>
    <recommendedName>
        <fullName evidence="6">Protein SMG7</fullName>
    </recommendedName>
</protein>
<dbReference type="EMBL" id="JAGHQL010000019">
    <property type="protein sequence ID" value="KAH0544399.1"/>
    <property type="molecule type" value="Genomic_DNA"/>
</dbReference>
<feature type="region of interest" description="Disordered" evidence="1">
    <location>
        <begin position="629"/>
        <end position="695"/>
    </location>
</feature>
<evidence type="ECO:0000256" key="1">
    <source>
        <dbReference type="SAM" id="MobiDB-lite"/>
    </source>
</evidence>
<proteinExistence type="predicted"/>
<reference evidence="4" key="1">
    <citation type="submission" date="2021-03" db="EMBL/GenBank/DDBJ databases">
        <title>Comparative genomics and phylogenomic investigation of the class Geoglossomycetes provide insights into ecological specialization and systematics.</title>
        <authorList>
            <person name="Melie T."/>
            <person name="Pirro S."/>
            <person name="Miller A.N."/>
            <person name="Quandt A."/>
        </authorList>
    </citation>
    <scope>NUCLEOTIDE SEQUENCE</scope>
    <source>
        <strain evidence="4">GBOQ0MN5Z8</strain>
    </source>
</reference>
<dbReference type="OrthoDB" id="69928at2759"/>
<evidence type="ECO:0000313" key="5">
    <source>
        <dbReference type="Proteomes" id="UP000698800"/>
    </source>
</evidence>
<dbReference type="AlphaFoldDB" id="A0A9P8I6U2"/>
<feature type="compositionally biased region" description="Low complexity" evidence="1">
    <location>
        <begin position="656"/>
        <end position="668"/>
    </location>
</feature>